<evidence type="ECO:0000256" key="1">
    <source>
        <dbReference type="ARBA" id="ARBA00004141"/>
    </source>
</evidence>
<keyword evidence="2" id="KW-0813">Transport</keyword>
<evidence type="ECO:0000256" key="7">
    <source>
        <dbReference type="SAM" id="Phobius"/>
    </source>
</evidence>
<sequence length="204" mass="21971">MLYAFSRDGAVPGSKLWVKVHPTLQVPINAVWGMVVAAFAIGTPMLNNVQTFTAVTSIATIGLYISYALPIFFKLVIANKRGWTPGPFNLGRFSVPIGILSCLWIGFIAVIFCLPPVYPISSLTFNYAPVAVGIVLFICFVFWWLPCIGAMHWFQGPPHVPDAHVEVLGDEESPAGLKPQLPAAKPTGGDDSAHRGAAYAPPAH</sequence>
<reference evidence="8 9" key="1">
    <citation type="journal article" date="2013" name="BMC Genomics">
        <title>Reconstruction of the lipid metabolism for the microalga Monoraphidium neglectum from its genome sequence reveals characteristics suitable for biofuel production.</title>
        <authorList>
            <person name="Bogen C."/>
            <person name="Al-Dilaimi A."/>
            <person name="Albersmeier A."/>
            <person name="Wichmann J."/>
            <person name="Grundmann M."/>
            <person name="Rupp O."/>
            <person name="Lauersen K.J."/>
            <person name="Blifernez-Klassen O."/>
            <person name="Kalinowski J."/>
            <person name="Goesmann A."/>
            <person name="Mussgnug J.H."/>
            <person name="Kruse O."/>
        </authorList>
    </citation>
    <scope>NUCLEOTIDE SEQUENCE [LARGE SCALE GENOMIC DNA]</scope>
    <source>
        <strain evidence="8 9">SAG 48.87</strain>
    </source>
</reference>
<comment type="subcellular location">
    <subcellularLocation>
        <location evidence="1">Membrane</location>
        <topology evidence="1">Multi-pass membrane protein</topology>
    </subcellularLocation>
</comment>
<feature type="transmembrane region" description="Helical" evidence="7">
    <location>
        <begin position="26"/>
        <end position="46"/>
    </location>
</feature>
<accession>A0A0D2J9G6</accession>
<feature type="transmembrane region" description="Helical" evidence="7">
    <location>
        <begin position="124"/>
        <end position="145"/>
    </location>
</feature>
<dbReference type="OrthoDB" id="3257095at2759"/>
<keyword evidence="9" id="KW-1185">Reference proteome</keyword>
<feature type="transmembrane region" description="Helical" evidence="7">
    <location>
        <begin position="93"/>
        <end position="118"/>
    </location>
</feature>
<evidence type="ECO:0000313" key="8">
    <source>
        <dbReference type="EMBL" id="KIY96397.1"/>
    </source>
</evidence>
<dbReference type="RefSeq" id="XP_013895417.1">
    <property type="nucleotide sequence ID" value="XM_014039963.1"/>
</dbReference>
<keyword evidence="3 7" id="KW-0812">Transmembrane</keyword>
<dbReference type="EMBL" id="KK103022">
    <property type="protein sequence ID" value="KIY96397.1"/>
    <property type="molecule type" value="Genomic_DNA"/>
</dbReference>
<evidence type="ECO:0000256" key="6">
    <source>
        <dbReference type="SAM" id="MobiDB-lite"/>
    </source>
</evidence>
<keyword evidence="4 7" id="KW-1133">Transmembrane helix</keyword>
<evidence type="ECO:0000256" key="3">
    <source>
        <dbReference type="ARBA" id="ARBA00022692"/>
    </source>
</evidence>
<proteinExistence type="predicted"/>
<dbReference type="Proteomes" id="UP000054498">
    <property type="component" value="Unassembled WGS sequence"/>
</dbReference>
<dbReference type="PANTHER" id="PTHR45649:SF26">
    <property type="entry name" value="OS04G0435100 PROTEIN"/>
    <property type="match status" value="1"/>
</dbReference>
<dbReference type="Pfam" id="PF13520">
    <property type="entry name" value="AA_permease_2"/>
    <property type="match status" value="1"/>
</dbReference>
<evidence type="ECO:0000256" key="4">
    <source>
        <dbReference type="ARBA" id="ARBA00022989"/>
    </source>
</evidence>
<keyword evidence="5 7" id="KW-0472">Membrane</keyword>
<gene>
    <name evidence="8" type="ORF">MNEG_11565</name>
</gene>
<dbReference type="GeneID" id="25728840"/>
<protein>
    <submittedName>
        <fullName evidence="8">Putative amino-acid permease</fullName>
    </submittedName>
</protein>
<feature type="region of interest" description="Disordered" evidence="6">
    <location>
        <begin position="173"/>
        <end position="204"/>
    </location>
</feature>
<dbReference type="GO" id="GO:0022857">
    <property type="term" value="F:transmembrane transporter activity"/>
    <property type="evidence" value="ECO:0007669"/>
    <property type="project" value="InterPro"/>
</dbReference>
<dbReference type="GO" id="GO:0016020">
    <property type="term" value="C:membrane"/>
    <property type="evidence" value="ECO:0007669"/>
    <property type="project" value="UniProtKB-SubCell"/>
</dbReference>
<evidence type="ECO:0000256" key="2">
    <source>
        <dbReference type="ARBA" id="ARBA00022448"/>
    </source>
</evidence>
<dbReference type="AlphaFoldDB" id="A0A0D2J9G6"/>
<dbReference type="PANTHER" id="PTHR45649">
    <property type="entry name" value="AMINO-ACID PERMEASE BAT1"/>
    <property type="match status" value="1"/>
</dbReference>
<organism evidence="8 9">
    <name type="scientific">Monoraphidium neglectum</name>
    <dbReference type="NCBI Taxonomy" id="145388"/>
    <lineage>
        <taxon>Eukaryota</taxon>
        <taxon>Viridiplantae</taxon>
        <taxon>Chlorophyta</taxon>
        <taxon>core chlorophytes</taxon>
        <taxon>Chlorophyceae</taxon>
        <taxon>CS clade</taxon>
        <taxon>Sphaeropleales</taxon>
        <taxon>Selenastraceae</taxon>
        <taxon>Monoraphidium</taxon>
    </lineage>
</organism>
<dbReference type="STRING" id="145388.A0A0D2J9G6"/>
<feature type="transmembrane region" description="Helical" evidence="7">
    <location>
        <begin position="52"/>
        <end position="73"/>
    </location>
</feature>
<evidence type="ECO:0000313" key="9">
    <source>
        <dbReference type="Proteomes" id="UP000054498"/>
    </source>
</evidence>
<name>A0A0D2J9G6_9CHLO</name>
<dbReference type="KEGG" id="mng:MNEG_11565"/>
<dbReference type="InterPro" id="IPR002293">
    <property type="entry name" value="AA/rel_permease1"/>
</dbReference>
<evidence type="ECO:0000256" key="5">
    <source>
        <dbReference type="ARBA" id="ARBA00023136"/>
    </source>
</evidence>